<reference evidence="2" key="1">
    <citation type="submission" date="2022-08" db="EMBL/GenBank/DDBJ databases">
        <authorList>
            <person name="Vandamme P."/>
            <person name="Hettiarachchi A."/>
            <person name="Peeters C."/>
            <person name="Cnockaert M."/>
            <person name="Carlier A."/>
        </authorList>
    </citation>
    <scope>NUCLEOTIDE SEQUENCE</scope>
    <source>
        <strain evidence="2">LMG 31809</strain>
    </source>
</reference>
<reference evidence="2" key="2">
    <citation type="journal article" date="2023" name="Syst. Appl. Microbiol.">
        <title>Govania unica gen. nov., sp. nov., a rare biosphere bacterium that represents a novel family in the class Alphaproteobacteria.</title>
        <authorList>
            <person name="Vandamme P."/>
            <person name="Peeters C."/>
            <person name="Hettiarachchi A."/>
            <person name="Cnockaert M."/>
            <person name="Carlier A."/>
        </authorList>
    </citation>
    <scope>NUCLEOTIDE SEQUENCE</scope>
    <source>
        <strain evidence="2">LMG 31809</strain>
    </source>
</reference>
<dbReference type="GO" id="GO:0003688">
    <property type="term" value="F:DNA replication origin binding"/>
    <property type="evidence" value="ECO:0007669"/>
    <property type="project" value="TreeGrafter"/>
</dbReference>
<evidence type="ECO:0000313" key="2">
    <source>
        <dbReference type="EMBL" id="MDA5194373.1"/>
    </source>
</evidence>
<dbReference type="Proteomes" id="UP001141619">
    <property type="component" value="Unassembled WGS sequence"/>
</dbReference>
<dbReference type="AlphaFoldDB" id="A0A9X3Z7T3"/>
<sequence length="224" mass="24670">MTSTKEQLTLSLPCRESLGGEDFLIAASNQDAVAWIDRWPAWPNNVLLLHGPAGSGKSHLAAVWQAASGAASLPASALDDAAVARAREHPRLVLEDADRQRTREFETALFHLINSIRETGGSLLITSRKPAGRWRAKLPDLASRLRALPQTGLKEPDEALMAAVLIKQFSDRQLRIGVDLADYLVARLDRSFDRLRDAVDSLDRAALAERRPLTIPFARKILNL</sequence>
<gene>
    <name evidence="2" type="ORF">NYP16_10465</name>
</gene>
<dbReference type="Gene3D" id="1.10.8.60">
    <property type="match status" value="1"/>
</dbReference>
<dbReference type="PANTHER" id="PTHR30050:SF5">
    <property type="entry name" value="DNAA REGULATORY INACTIVATOR HDA"/>
    <property type="match status" value="1"/>
</dbReference>
<feature type="domain" description="Hda lid" evidence="1">
    <location>
        <begin position="162"/>
        <end position="222"/>
    </location>
</feature>
<dbReference type="SUPFAM" id="SSF52540">
    <property type="entry name" value="P-loop containing nucleoside triphosphate hydrolases"/>
    <property type="match status" value="1"/>
</dbReference>
<keyword evidence="3" id="KW-1185">Reference proteome</keyword>
<dbReference type="GO" id="GO:0006270">
    <property type="term" value="P:DNA replication initiation"/>
    <property type="evidence" value="ECO:0007669"/>
    <property type="project" value="TreeGrafter"/>
</dbReference>
<comment type="caution">
    <text evidence="2">The sequence shown here is derived from an EMBL/GenBank/DDBJ whole genome shotgun (WGS) entry which is preliminary data.</text>
</comment>
<dbReference type="GO" id="GO:0005886">
    <property type="term" value="C:plasma membrane"/>
    <property type="evidence" value="ECO:0007669"/>
    <property type="project" value="TreeGrafter"/>
</dbReference>
<dbReference type="InterPro" id="IPR027417">
    <property type="entry name" value="P-loop_NTPase"/>
</dbReference>
<dbReference type="RefSeq" id="WP_274944076.1">
    <property type="nucleotide sequence ID" value="NZ_JANWOI010000003.1"/>
</dbReference>
<name>A0A9X3Z7T3_9PROT</name>
<evidence type="ECO:0000259" key="1">
    <source>
        <dbReference type="Pfam" id="PF22688"/>
    </source>
</evidence>
<dbReference type="InterPro" id="IPR055199">
    <property type="entry name" value="Hda_lid"/>
</dbReference>
<proteinExistence type="predicted"/>
<organism evidence="2 3">
    <name type="scientific">Govanella unica</name>
    <dbReference type="NCBI Taxonomy" id="2975056"/>
    <lineage>
        <taxon>Bacteria</taxon>
        <taxon>Pseudomonadati</taxon>
        <taxon>Pseudomonadota</taxon>
        <taxon>Alphaproteobacteria</taxon>
        <taxon>Emcibacterales</taxon>
        <taxon>Govanellaceae</taxon>
        <taxon>Govanella</taxon>
    </lineage>
</organism>
<dbReference type="EMBL" id="JANWOI010000003">
    <property type="protein sequence ID" value="MDA5194373.1"/>
    <property type="molecule type" value="Genomic_DNA"/>
</dbReference>
<evidence type="ECO:0000313" key="3">
    <source>
        <dbReference type="Proteomes" id="UP001141619"/>
    </source>
</evidence>
<dbReference type="Gene3D" id="3.40.50.300">
    <property type="entry name" value="P-loop containing nucleotide triphosphate hydrolases"/>
    <property type="match status" value="1"/>
</dbReference>
<dbReference type="Pfam" id="PF22688">
    <property type="entry name" value="Hda_lid"/>
    <property type="match status" value="1"/>
</dbReference>
<protein>
    <submittedName>
        <fullName evidence="2">DnaA/Hda family protein</fullName>
    </submittedName>
</protein>
<dbReference type="PANTHER" id="PTHR30050">
    <property type="entry name" value="CHROMOSOMAL REPLICATION INITIATOR PROTEIN DNAA"/>
    <property type="match status" value="1"/>
</dbReference>
<accession>A0A9X3Z7T3</accession>